<dbReference type="EMBL" id="QOPC01000025">
    <property type="protein sequence ID" value="RCL37324.1"/>
    <property type="molecule type" value="Genomic_DNA"/>
</dbReference>
<dbReference type="Pfam" id="PF00171">
    <property type="entry name" value="Aldedh"/>
    <property type="match status" value="1"/>
</dbReference>
<dbReference type="PANTHER" id="PTHR42804">
    <property type="entry name" value="ALDEHYDE DEHYDROGENASE"/>
    <property type="match status" value="1"/>
</dbReference>
<dbReference type="Proteomes" id="UP000253032">
    <property type="component" value="Unassembled WGS sequence"/>
</dbReference>
<name>A0A368BKA3_9GAMM</name>
<gene>
    <name evidence="8" type="ORF">DBW98_04100</name>
</gene>
<evidence type="ECO:0000313" key="9">
    <source>
        <dbReference type="Proteomes" id="UP000253032"/>
    </source>
</evidence>
<dbReference type="InterPro" id="IPR016162">
    <property type="entry name" value="Ald_DH_N"/>
</dbReference>
<sequence length="472" mass="50536">MKDKLHFYINGNWVESESQEKIEVINPANEELIGHVAAGTTGDVDKAVSAASEAFKTYQLTSKEDRIEILNNIISEYENRYEDLVQTITEEMGAPIWLSNKAQASTGIKNLHETLDALKDYEFEKPEGDYTLIREPIGVVGMITPWNWPMNQITTKASAALAAGCSMVLKPSEISPYCALLLAEVFDKAGVPAGVFNVVNGYGPIVGAALSDHPDVAMMSFTGSTEAGIAVAQASAVSVKRVHQELGGKSSNIVLDDVADLEKSVKGGAGHCFLNSGQSCNAPTKMLVSAKNYDKAVEVAIQTANSTTVGDPQGEFRIGPIANKPQYEKILQMIKVGIEEGATLVAGGIEKPEGYEKGYYVKPTVFANVTNDMTIAKEEIFGPVLSIIKYNTEEEAIEIANDTEYGLAGYVQGEPNHASKVARKIRAGQVIINGGARGTGAPFGGYKSSGNGREHGVHGLEECLETKAVIMP</sequence>
<reference evidence="8 9" key="1">
    <citation type="journal article" date="2018" name="Microbiome">
        <title>Fine metagenomic profile of the Mediterranean stratified and mixed water columns revealed by assembly and recruitment.</title>
        <authorList>
            <person name="Haro-Moreno J.M."/>
            <person name="Lopez-Perez M."/>
            <person name="De La Torre J.R."/>
            <person name="Picazo A."/>
            <person name="Camacho A."/>
            <person name="Rodriguez-Valera F."/>
        </authorList>
    </citation>
    <scope>NUCLEOTIDE SEQUENCE [LARGE SCALE GENOMIC DNA]</scope>
    <source>
        <strain evidence="8">MED-G84</strain>
    </source>
</reference>
<evidence type="ECO:0000313" key="8">
    <source>
        <dbReference type="EMBL" id="RCL37324.1"/>
    </source>
</evidence>
<accession>A0A368BKA3</accession>
<dbReference type="FunFam" id="3.40.605.10:FF:000007">
    <property type="entry name" value="NAD/NADP-dependent betaine aldehyde dehydrogenase"/>
    <property type="match status" value="1"/>
</dbReference>
<organism evidence="8 9">
    <name type="scientific">SAR86 cluster bacterium</name>
    <dbReference type="NCBI Taxonomy" id="2030880"/>
    <lineage>
        <taxon>Bacteria</taxon>
        <taxon>Pseudomonadati</taxon>
        <taxon>Pseudomonadota</taxon>
        <taxon>Gammaproteobacteria</taxon>
        <taxon>SAR86 cluster</taxon>
    </lineage>
</organism>
<evidence type="ECO:0000256" key="1">
    <source>
        <dbReference type="ARBA" id="ARBA00009986"/>
    </source>
</evidence>
<dbReference type="Gene3D" id="3.40.605.10">
    <property type="entry name" value="Aldehyde Dehydrogenase, Chain A, domain 1"/>
    <property type="match status" value="1"/>
</dbReference>
<proteinExistence type="inferred from homology"/>
<keyword evidence="2" id="KW-0560">Oxidoreductase</keyword>
<dbReference type="GO" id="GO:0004029">
    <property type="term" value="F:aldehyde dehydrogenase (NAD+) activity"/>
    <property type="evidence" value="ECO:0007669"/>
    <property type="project" value="UniProtKB-EC"/>
</dbReference>
<feature type="domain" description="Aldehyde dehydrogenase" evidence="7">
    <location>
        <begin position="13"/>
        <end position="469"/>
    </location>
</feature>
<keyword evidence="3" id="KW-0520">NAD</keyword>
<evidence type="ECO:0000259" key="7">
    <source>
        <dbReference type="Pfam" id="PF00171"/>
    </source>
</evidence>
<dbReference type="InterPro" id="IPR016161">
    <property type="entry name" value="Ald_DH/histidinol_DH"/>
</dbReference>
<evidence type="ECO:0000256" key="4">
    <source>
        <dbReference type="ARBA" id="ARBA00024226"/>
    </source>
</evidence>
<evidence type="ECO:0000256" key="6">
    <source>
        <dbReference type="SAM" id="Coils"/>
    </source>
</evidence>
<dbReference type="PANTHER" id="PTHR42804:SF1">
    <property type="entry name" value="ALDEHYDE DEHYDROGENASE-RELATED"/>
    <property type="match status" value="1"/>
</dbReference>
<evidence type="ECO:0000256" key="3">
    <source>
        <dbReference type="ARBA" id="ARBA00023027"/>
    </source>
</evidence>
<dbReference type="FunFam" id="3.40.309.10:FF:000065">
    <property type="entry name" value="Aldehyde dehydrogenase3"/>
    <property type="match status" value="1"/>
</dbReference>
<evidence type="ECO:0000256" key="5">
    <source>
        <dbReference type="ARBA" id="ARBA00049194"/>
    </source>
</evidence>
<dbReference type="PROSITE" id="PS00070">
    <property type="entry name" value="ALDEHYDE_DEHYDR_CYS"/>
    <property type="match status" value="1"/>
</dbReference>
<protein>
    <recommendedName>
        <fullName evidence="4">aldehyde dehydrogenase (NAD(+))</fullName>
        <ecNumber evidence="4">1.2.1.3</ecNumber>
    </recommendedName>
</protein>
<comment type="catalytic activity">
    <reaction evidence="5">
        <text>an aldehyde + NAD(+) + H2O = a carboxylate + NADH + 2 H(+)</text>
        <dbReference type="Rhea" id="RHEA:16185"/>
        <dbReference type="ChEBI" id="CHEBI:15377"/>
        <dbReference type="ChEBI" id="CHEBI:15378"/>
        <dbReference type="ChEBI" id="CHEBI:17478"/>
        <dbReference type="ChEBI" id="CHEBI:29067"/>
        <dbReference type="ChEBI" id="CHEBI:57540"/>
        <dbReference type="ChEBI" id="CHEBI:57945"/>
        <dbReference type="EC" id="1.2.1.3"/>
    </reaction>
</comment>
<dbReference type="AlphaFoldDB" id="A0A368BKA3"/>
<feature type="coiled-coil region" evidence="6">
    <location>
        <begin position="60"/>
        <end position="87"/>
    </location>
</feature>
<dbReference type="CDD" id="cd07138">
    <property type="entry name" value="ALDH_CddD_SSP0762"/>
    <property type="match status" value="1"/>
</dbReference>
<dbReference type="InterPro" id="IPR016160">
    <property type="entry name" value="Ald_DH_CS_CYS"/>
</dbReference>
<dbReference type="SUPFAM" id="SSF53720">
    <property type="entry name" value="ALDH-like"/>
    <property type="match status" value="1"/>
</dbReference>
<dbReference type="InterPro" id="IPR015590">
    <property type="entry name" value="Aldehyde_DH_dom"/>
</dbReference>
<evidence type="ECO:0000256" key="2">
    <source>
        <dbReference type="ARBA" id="ARBA00023002"/>
    </source>
</evidence>
<dbReference type="InterPro" id="IPR016163">
    <property type="entry name" value="Ald_DH_C"/>
</dbReference>
<comment type="caution">
    <text evidence="8">The sequence shown here is derived from an EMBL/GenBank/DDBJ whole genome shotgun (WGS) entry which is preliminary data.</text>
</comment>
<keyword evidence="6" id="KW-0175">Coiled coil</keyword>
<dbReference type="EC" id="1.2.1.3" evidence="4"/>
<dbReference type="Gene3D" id="3.40.309.10">
    <property type="entry name" value="Aldehyde Dehydrogenase, Chain A, domain 2"/>
    <property type="match status" value="1"/>
</dbReference>
<comment type="similarity">
    <text evidence="1">Belongs to the aldehyde dehydrogenase family.</text>
</comment>